<dbReference type="Proteomes" id="UP000694865">
    <property type="component" value="Unplaced"/>
</dbReference>
<feature type="compositionally biased region" description="Basic and acidic residues" evidence="2">
    <location>
        <begin position="559"/>
        <end position="568"/>
    </location>
</feature>
<feature type="compositionally biased region" description="Basic and acidic residues" evidence="2">
    <location>
        <begin position="518"/>
        <end position="529"/>
    </location>
</feature>
<feature type="compositionally biased region" description="Polar residues" evidence="2">
    <location>
        <begin position="66"/>
        <end position="82"/>
    </location>
</feature>
<dbReference type="CDD" id="cd21199">
    <property type="entry name" value="CH_CYTS"/>
    <property type="match status" value="1"/>
</dbReference>
<feature type="domain" description="Calponin-homology (CH)" evidence="3">
    <location>
        <begin position="776"/>
        <end position="881"/>
    </location>
</feature>
<feature type="coiled-coil region" evidence="1">
    <location>
        <begin position="142"/>
        <end position="190"/>
    </location>
</feature>
<evidence type="ECO:0000256" key="1">
    <source>
        <dbReference type="SAM" id="Coils"/>
    </source>
</evidence>
<keyword evidence="1" id="KW-0175">Coiled coil</keyword>
<feature type="compositionally biased region" description="Basic and acidic residues" evidence="2">
    <location>
        <begin position="659"/>
        <end position="671"/>
    </location>
</feature>
<evidence type="ECO:0000313" key="4">
    <source>
        <dbReference type="Proteomes" id="UP000694865"/>
    </source>
</evidence>
<feature type="compositionally biased region" description="Basic and acidic residues" evidence="2">
    <location>
        <begin position="756"/>
        <end position="773"/>
    </location>
</feature>
<feature type="region of interest" description="Disordered" evidence="2">
    <location>
        <begin position="518"/>
        <end position="576"/>
    </location>
</feature>
<feature type="region of interest" description="Disordered" evidence="2">
    <location>
        <begin position="716"/>
        <end position="773"/>
    </location>
</feature>
<feature type="coiled-coil region" evidence="1">
    <location>
        <begin position="274"/>
        <end position="471"/>
    </location>
</feature>
<evidence type="ECO:0000259" key="3">
    <source>
        <dbReference type="PROSITE" id="PS50021"/>
    </source>
</evidence>
<dbReference type="GeneID" id="100375854"/>
<gene>
    <name evidence="5" type="primary">LOC100375854</name>
</gene>
<proteinExistence type="predicted"/>
<protein>
    <submittedName>
        <fullName evidence="5">Cytospin-A-like</fullName>
    </submittedName>
</protein>
<feature type="compositionally biased region" description="Polar residues" evidence="2">
    <location>
        <begin position="1"/>
        <end position="10"/>
    </location>
</feature>
<feature type="region of interest" description="Disordered" evidence="2">
    <location>
        <begin position="594"/>
        <end position="702"/>
    </location>
</feature>
<dbReference type="InterPro" id="IPR001715">
    <property type="entry name" value="CH_dom"/>
</dbReference>
<reference evidence="5" key="1">
    <citation type="submission" date="2025-08" db="UniProtKB">
        <authorList>
            <consortium name="RefSeq"/>
        </authorList>
    </citation>
    <scope>IDENTIFICATION</scope>
    <source>
        <tissue evidence="5">Testes</tissue>
    </source>
</reference>
<name>A0ABM0GIZ2_SACKO</name>
<evidence type="ECO:0000313" key="5">
    <source>
        <dbReference type="RefSeq" id="XP_002730878.2"/>
    </source>
</evidence>
<feature type="compositionally biased region" description="Basic and acidic residues" evidence="2">
    <location>
        <begin position="611"/>
        <end position="621"/>
    </location>
</feature>
<dbReference type="Gene3D" id="1.10.418.10">
    <property type="entry name" value="Calponin-like domain"/>
    <property type="match status" value="1"/>
</dbReference>
<dbReference type="PROSITE" id="PS50021">
    <property type="entry name" value="CH"/>
    <property type="match status" value="1"/>
</dbReference>
<dbReference type="SMART" id="SM00033">
    <property type="entry name" value="CH"/>
    <property type="match status" value="1"/>
</dbReference>
<dbReference type="SUPFAM" id="SSF47576">
    <property type="entry name" value="Calponin-homology domain, CH-domain"/>
    <property type="match status" value="1"/>
</dbReference>
<feature type="compositionally biased region" description="Basic and acidic residues" evidence="2">
    <location>
        <begin position="679"/>
        <end position="695"/>
    </location>
</feature>
<evidence type="ECO:0000256" key="2">
    <source>
        <dbReference type="SAM" id="MobiDB-lite"/>
    </source>
</evidence>
<feature type="region of interest" description="Disordered" evidence="2">
    <location>
        <begin position="1"/>
        <end position="22"/>
    </location>
</feature>
<sequence>MSSTDGWSEIQTLLQQTQQENNDMRQRVEKLKLENQALKDKLHEIGAGFELKTDSEKALLLNLETCGTKSKSPTVSPESSPQDGEVAEAVVAEQSPDCCCSGGTDRTATCTSDDDAVFVPEERLLPSESSWEVQSIRSEGSVVCLQDRIHQMEENHHSVNEELQATLQELQDLQESVNDLSDDNDRLVEEKSILLEALCSQTEKLQKSKTEISHLKETLEENDVSYDADAFDNCYVADRSEIEQQILELMNNQDGGLKELLNEATDGKESDDMIVALKEKVNDLEVTLEGVISEKIEVEKDLSEYKINVESDQIELGRLQNKIEHERARSTELLNCREGMEKSDFEVMIENLQREKDVLETEKSDLEDSLAKSLSENSKLCNTIAKLEEESERNKTVSKCEIKDLQEEIEKLKAEKGELETEVGNLKDSLEEMDVECERHLAEKQQDAATIMELQQMLKTIKQQKSDIEKALFEFRRKTARDEDEWKQFQADLQTAVVIANDIRNEVQEELDNLRRDRSSLQEKVDKQAAELQQLRRPHGLSDHADTGKNRKPGLQGVLERRNSESGLKRFNPGANDSVKLSVKNLVQSIENAASVKVGGSPPTPTTPPTHVERPSFERRRSIGGKGSEPKQVKATRRLSSPLFPPSDSNKLSSSSAWKKMDEPLGRDKPAYRLQEPTAGRERGLRHQSEPKDARLAVSAATQPRYNARRSLTNIITRKINTPHKDNQEESNGVTSPGRGPGSASYLHPPMAQARRSSDVSEKKDPLTTLVKEKGGSKRNALLKWCQEKTQGYKGIDITNFSSSWNDGLAFCALLHNYLPQKIPYYELNNTDKKRNFKLAFEAAESVGITSILAADDMASMERPDWQSIMTYVSAVYKHFEG</sequence>
<dbReference type="RefSeq" id="XP_002730878.2">
    <property type="nucleotide sequence ID" value="XM_002730832.2"/>
</dbReference>
<feature type="compositionally biased region" description="Low complexity" evidence="2">
    <location>
        <begin position="647"/>
        <end position="656"/>
    </location>
</feature>
<dbReference type="PANTHER" id="PTHR23167:SF69">
    <property type="entry name" value="FI18193P1"/>
    <property type="match status" value="1"/>
</dbReference>
<dbReference type="PANTHER" id="PTHR23167">
    <property type="entry name" value="CALPONIN HOMOLOGY DOMAIN-CONTAINING PROTEIN DDB_G0272472-RELATED"/>
    <property type="match status" value="1"/>
</dbReference>
<feature type="compositionally biased region" description="Basic and acidic residues" evidence="2">
    <location>
        <begin position="540"/>
        <end position="549"/>
    </location>
</feature>
<keyword evidence="4" id="KW-1185">Reference proteome</keyword>
<dbReference type="Pfam" id="PF00307">
    <property type="entry name" value="CH"/>
    <property type="match status" value="1"/>
</dbReference>
<dbReference type="InterPro" id="IPR050540">
    <property type="entry name" value="F-actin_Monoox_Mical"/>
</dbReference>
<organism evidence="4 5">
    <name type="scientific">Saccoglossus kowalevskii</name>
    <name type="common">Acorn worm</name>
    <dbReference type="NCBI Taxonomy" id="10224"/>
    <lineage>
        <taxon>Eukaryota</taxon>
        <taxon>Metazoa</taxon>
        <taxon>Hemichordata</taxon>
        <taxon>Enteropneusta</taxon>
        <taxon>Harrimaniidae</taxon>
        <taxon>Saccoglossus</taxon>
    </lineage>
</organism>
<accession>A0ABM0GIZ2</accession>
<feature type="region of interest" description="Disordered" evidence="2">
    <location>
        <begin position="66"/>
        <end position="85"/>
    </location>
</feature>
<dbReference type="InterPro" id="IPR036872">
    <property type="entry name" value="CH_dom_sf"/>
</dbReference>